<organism evidence="1">
    <name type="scientific">marine metagenome</name>
    <dbReference type="NCBI Taxonomy" id="408172"/>
    <lineage>
        <taxon>unclassified sequences</taxon>
        <taxon>metagenomes</taxon>
        <taxon>ecological metagenomes</taxon>
    </lineage>
</organism>
<dbReference type="EMBL" id="UINC01006295">
    <property type="protein sequence ID" value="SVA26675.1"/>
    <property type="molecule type" value="Genomic_DNA"/>
</dbReference>
<gene>
    <name evidence="1" type="ORF">METZ01_LOCUS79529</name>
</gene>
<feature type="non-terminal residue" evidence="1">
    <location>
        <position position="1"/>
    </location>
</feature>
<proteinExistence type="predicted"/>
<name>A0A381UEP6_9ZZZZ</name>
<dbReference type="AlphaFoldDB" id="A0A381UEP6"/>
<protein>
    <submittedName>
        <fullName evidence="1">Uncharacterized protein</fullName>
    </submittedName>
</protein>
<reference evidence="1" key="1">
    <citation type="submission" date="2018-05" db="EMBL/GenBank/DDBJ databases">
        <authorList>
            <person name="Lanie J.A."/>
            <person name="Ng W.-L."/>
            <person name="Kazmierczak K.M."/>
            <person name="Andrzejewski T.M."/>
            <person name="Davidsen T.M."/>
            <person name="Wayne K.J."/>
            <person name="Tettelin H."/>
            <person name="Glass J.I."/>
            <person name="Rusch D."/>
            <person name="Podicherti R."/>
            <person name="Tsui H.-C.T."/>
            <person name="Winkler M.E."/>
        </authorList>
    </citation>
    <scope>NUCLEOTIDE SEQUENCE</scope>
</reference>
<sequence>DFNSVCQRSSVVEQLFRKQQVGSSILPVGSN</sequence>
<evidence type="ECO:0000313" key="1">
    <source>
        <dbReference type="EMBL" id="SVA26675.1"/>
    </source>
</evidence>
<accession>A0A381UEP6</accession>